<dbReference type="eggNOG" id="ENOG502S65W">
    <property type="taxonomic scope" value="Eukaryota"/>
</dbReference>
<keyword evidence="8" id="KW-0472">Membrane</keyword>
<evidence type="ECO:0000256" key="11">
    <source>
        <dbReference type="ARBA" id="ARBA00023319"/>
    </source>
</evidence>
<dbReference type="GO" id="GO:0007166">
    <property type="term" value="P:cell surface receptor signaling pathway"/>
    <property type="evidence" value="ECO:0007669"/>
    <property type="project" value="TreeGrafter"/>
</dbReference>
<dbReference type="InterPro" id="IPR036772">
    <property type="entry name" value="SRCR-like_dom_sf"/>
</dbReference>
<feature type="domain" description="SRCR" evidence="13">
    <location>
        <begin position="395"/>
        <end position="495"/>
    </location>
</feature>
<dbReference type="FunFam" id="2.60.40.10:FF:000357">
    <property type="entry name" value="Fc receptor like 1"/>
    <property type="match status" value="1"/>
</dbReference>
<evidence type="ECO:0000256" key="1">
    <source>
        <dbReference type="ARBA" id="ARBA00004167"/>
    </source>
</evidence>
<dbReference type="InterPro" id="IPR050488">
    <property type="entry name" value="Ig_Fc_receptor"/>
</dbReference>
<keyword evidence="4" id="KW-0812">Transmembrane</keyword>
<dbReference type="OMA" id="GAAKHTP"/>
<evidence type="ECO:0000256" key="5">
    <source>
        <dbReference type="ARBA" id="ARBA00022729"/>
    </source>
</evidence>
<feature type="domain" description="Ig-like" evidence="14">
    <location>
        <begin position="204"/>
        <end position="289"/>
    </location>
</feature>
<evidence type="ECO:0000256" key="2">
    <source>
        <dbReference type="ARBA" id="ARBA00004236"/>
    </source>
</evidence>
<protein>
    <recommendedName>
        <fullName evidence="17">Ig-like domain-containing protein</fullName>
    </recommendedName>
</protein>
<comment type="subcellular location">
    <subcellularLocation>
        <location evidence="2">Cell membrane</location>
    </subcellularLocation>
    <subcellularLocation>
        <location evidence="1">Membrane</location>
        <topology evidence="1">Single-pass membrane protein</topology>
    </subcellularLocation>
</comment>
<dbReference type="Proteomes" id="UP000007646">
    <property type="component" value="Unassembled WGS sequence"/>
</dbReference>
<evidence type="ECO:0000256" key="7">
    <source>
        <dbReference type="ARBA" id="ARBA00022989"/>
    </source>
</evidence>
<evidence type="ECO:0000256" key="3">
    <source>
        <dbReference type="ARBA" id="ARBA00022475"/>
    </source>
</evidence>
<evidence type="ECO:0000256" key="6">
    <source>
        <dbReference type="ARBA" id="ARBA00022737"/>
    </source>
</evidence>
<dbReference type="SUPFAM" id="SSF56487">
    <property type="entry name" value="SRCR-like"/>
    <property type="match status" value="1"/>
</dbReference>
<dbReference type="AlphaFoldDB" id="G3U0C0"/>
<keyword evidence="11" id="KW-0393">Immunoglobulin domain</keyword>
<dbReference type="GeneTree" id="ENSGT01050000244808"/>
<keyword evidence="16" id="KW-1185">Reference proteome</keyword>
<evidence type="ECO:0000256" key="9">
    <source>
        <dbReference type="ARBA" id="ARBA00023157"/>
    </source>
</evidence>
<keyword evidence="10" id="KW-0325">Glycoprotein</keyword>
<dbReference type="GO" id="GO:0006955">
    <property type="term" value="P:immune response"/>
    <property type="evidence" value="ECO:0007669"/>
    <property type="project" value="TreeGrafter"/>
</dbReference>
<evidence type="ECO:0000313" key="16">
    <source>
        <dbReference type="Proteomes" id="UP000007646"/>
    </source>
</evidence>
<feature type="domain" description="Ig-like" evidence="14">
    <location>
        <begin position="11"/>
        <end position="82"/>
    </location>
</feature>
<evidence type="ECO:0000256" key="8">
    <source>
        <dbReference type="ARBA" id="ARBA00023136"/>
    </source>
</evidence>
<sequence>MPSFSTHVYHPPTPLQKNWLSINMPHYAYEGGQVVISCYGKENIKIKRLMYYKDGNQIAPRHSASNYAVQNTRFSDSDSYSCVSDGRFFLFVDRTEYSSTHCLRTSLLKLFPSPGLTARASDPTEGSSVTLSSDVCLPSDRPWTQLSFSFFRDGCTLTSGWSSKNSGSQEYGKKTGYFWFEAMTASHSVWKRSHQSYTHMQRIPMFGVLMETRPPGWGRWLERRKLVLLCSVARGTGGNIFSWHRESMKDRVGRTSWHSQRAELELSVIRESDAGEHYCTADSDYSSIQSEVVNIMVRIPVSQPLLNFSIPGAQPFTGVMVELHGDERASPLTLYRFYHKDVVLGNSSAPSEGGASFSLSTEEHSGNYSCEADNGLRAQDSEVVALNVTELLLKVLLMNDPHRCEGKVEVEQGQWGTMCDDGWDMKDMAVLCWKLGCGAAKHTPAGMLYGPLAEEVQPVFVQVALCNWTEQTLAECEQVETFDCGHDDDAGVLSETFLPSSF</sequence>
<evidence type="ECO:0008006" key="17">
    <source>
        <dbReference type="Google" id="ProtNLM"/>
    </source>
</evidence>
<dbReference type="HOGENOM" id="CLU_542852_0_0_1"/>
<name>G3U0C0_LOXAF</name>
<reference evidence="15" key="3">
    <citation type="submission" date="2025-09" db="UniProtKB">
        <authorList>
            <consortium name="Ensembl"/>
        </authorList>
    </citation>
    <scope>IDENTIFICATION</scope>
    <source>
        <strain evidence="15">Isolate ISIS603380</strain>
    </source>
</reference>
<dbReference type="SMART" id="SM00409">
    <property type="entry name" value="IG"/>
    <property type="match status" value="2"/>
</dbReference>
<accession>G3U0C0</accession>
<evidence type="ECO:0000313" key="15">
    <source>
        <dbReference type="Ensembl" id="ENSLAFP00000021278.1"/>
    </source>
</evidence>
<dbReference type="Gene3D" id="2.60.40.10">
    <property type="entry name" value="Immunoglobulins"/>
    <property type="match status" value="3"/>
</dbReference>
<keyword evidence="6" id="KW-0677">Repeat</keyword>
<dbReference type="Gene3D" id="3.10.250.10">
    <property type="entry name" value="SRCR-like domain"/>
    <property type="match status" value="1"/>
</dbReference>
<dbReference type="InterPro" id="IPR013783">
    <property type="entry name" value="Ig-like_fold"/>
</dbReference>
<dbReference type="GO" id="GO:0004888">
    <property type="term" value="F:transmembrane signaling receptor activity"/>
    <property type="evidence" value="ECO:0007669"/>
    <property type="project" value="TreeGrafter"/>
</dbReference>
<dbReference type="SUPFAM" id="SSF48726">
    <property type="entry name" value="Immunoglobulin"/>
    <property type="match status" value="2"/>
</dbReference>
<dbReference type="FunFam" id="3.10.250.10:FF:000016">
    <property type="entry name" value="Scavenger receptor cysteine-rich protein type 12"/>
    <property type="match status" value="1"/>
</dbReference>
<proteinExistence type="predicted"/>
<evidence type="ECO:0000256" key="12">
    <source>
        <dbReference type="PROSITE-ProRule" id="PRU00196"/>
    </source>
</evidence>
<dbReference type="SMART" id="SM00202">
    <property type="entry name" value="SR"/>
    <property type="match status" value="1"/>
</dbReference>
<dbReference type="InterPro" id="IPR036179">
    <property type="entry name" value="Ig-like_dom_sf"/>
</dbReference>
<reference evidence="15 16" key="1">
    <citation type="submission" date="2009-06" db="EMBL/GenBank/DDBJ databases">
        <title>The Genome Sequence of Loxodonta africana (African elephant).</title>
        <authorList>
            <person name="Di Palma F."/>
            <person name="Heiman D."/>
            <person name="Young S."/>
            <person name="Johnson J."/>
            <person name="Lander E.S."/>
            <person name="Lindblad-Toh K."/>
        </authorList>
    </citation>
    <scope>NUCLEOTIDE SEQUENCE [LARGE SCALE GENOMIC DNA]</scope>
    <source>
        <strain evidence="15 16">Isolate ISIS603380</strain>
    </source>
</reference>
<dbReference type="PANTHER" id="PTHR11481:SF69">
    <property type="entry name" value="FC RECEPTOR-LIKE S, SCAVENGER RECEPTOR"/>
    <property type="match status" value="1"/>
</dbReference>
<dbReference type="PANTHER" id="PTHR11481">
    <property type="entry name" value="IMMUNOGLOBULIN FC RECEPTOR"/>
    <property type="match status" value="1"/>
</dbReference>
<keyword evidence="7" id="KW-1133">Transmembrane helix</keyword>
<dbReference type="InterPro" id="IPR007110">
    <property type="entry name" value="Ig-like_dom"/>
</dbReference>
<evidence type="ECO:0000259" key="14">
    <source>
        <dbReference type="PROSITE" id="PS50835"/>
    </source>
</evidence>
<keyword evidence="5" id="KW-0732">Signal</keyword>
<evidence type="ECO:0000256" key="10">
    <source>
        <dbReference type="ARBA" id="ARBA00023180"/>
    </source>
</evidence>
<evidence type="ECO:0000259" key="13">
    <source>
        <dbReference type="PROSITE" id="PS50287"/>
    </source>
</evidence>
<keyword evidence="9 12" id="KW-1015">Disulfide bond</keyword>
<dbReference type="PROSITE" id="PS50835">
    <property type="entry name" value="IG_LIKE"/>
    <property type="match status" value="2"/>
</dbReference>
<dbReference type="InterPro" id="IPR003599">
    <property type="entry name" value="Ig_sub"/>
</dbReference>
<dbReference type="PROSITE" id="PS50287">
    <property type="entry name" value="SRCR_2"/>
    <property type="match status" value="1"/>
</dbReference>
<feature type="disulfide bond" evidence="12">
    <location>
        <begin position="466"/>
        <end position="476"/>
    </location>
</feature>
<comment type="caution">
    <text evidence="12">Lacks conserved residue(s) required for the propagation of feature annotation.</text>
</comment>
<dbReference type="InterPro" id="IPR001190">
    <property type="entry name" value="SRCR"/>
</dbReference>
<organism evidence="15 16">
    <name type="scientific">Loxodonta africana</name>
    <name type="common">African elephant</name>
    <dbReference type="NCBI Taxonomy" id="9785"/>
    <lineage>
        <taxon>Eukaryota</taxon>
        <taxon>Metazoa</taxon>
        <taxon>Chordata</taxon>
        <taxon>Craniata</taxon>
        <taxon>Vertebrata</taxon>
        <taxon>Euteleostomi</taxon>
        <taxon>Mammalia</taxon>
        <taxon>Eutheria</taxon>
        <taxon>Afrotheria</taxon>
        <taxon>Proboscidea</taxon>
        <taxon>Elephantidae</taxon>
        <taxon>Loxodonta</taxon>
    </lineage>
</organism>
<dbReference type="GO" id="GO:0009897">
    <property type="term" value="C:external side of plasma membrane"/>
    <property type="evidence" value="ECO:0007669"/>
    <property type="project" value="TreeGrafter"/>
</dbReference>
<dbReference type="PRINTS" id="PR00258">
    <property type="entry name" value="SPERACTRCPTR"/>
</dbReference>
<evidence type="ECO:0000256" key="4">
    <source>
        <dbReference type="ARBA" id="ARBA00022692"/>
    </source>
</evidence>
<dbReference type="Ensembl" id="ENSLAFT00000032956.1">
    <property type="protein sequence ID" value="ENSLAFP00000021278.1"/>
    <property type="gene ID" value="ENSLAFG00000026489.1"/>
</dbReference>
<dbReference type="Pfam" id="PF00530">
    <property type="entry name" value="SRCR"/>
    <property type="match status" value="1"/>
</dbReference>
<dbReference type="InParanoid" id="G3U0C0"/>
<reference evidence="15" key="2">
    <citation type="submission" date="2025-08" db="UniProtKB">
        <authorList>
            <consortium name="Ensembl"/>
        </authorList>
    </citation>
    <scope>IDENTIFICATION</scope>
    <source>
        <strain evidence="15">Isolate ISIS603380</strain>
    </source>
</reference>
<keyword evidence="3" id="KW-1003">Cell membrane</keyword>